<feature type="region of interest" description="Disordered" evidence="3">
    <location>
        <begin position="237"/>
        <end position="278"/>
    </location>
</feature>
<feature type="domain" description="Orc1-like AAA ATPase" evidence="5">
    <location>
        <begin position="290"/>
        <end position="456"/>
    </location>
</feature>
<keyword evidence="1" id="KW-0547">Nucleotide-binding</keyword>
<feature type="domain" description="Bacterial transcriptional activator" evidence="4">
    <location>
        <begin position="141"/>
        <end position="218"/>
    </location>
</feature>
<reference evidence="6" key="1">
    <citation type="submission" date="2022-04" db="EMBL/GenBank/DDBJ databases">
        <title>Whole genome sequence of Sphaerotilus sp. FB-5.</title>
        <authorList>
            <person name="Takeda M."/>
            <person name="Narihara S."/>
            <person name="Akimoto M."/>
            <person name="Akimoto R."/>
            <person name="Nishiyashiki S."/>
            <person name="Murakami T."/>
        </authorList>
    </citation>
    <scope>NUCLEOTIDE SEQUENCE</scope>
    <source>
        <strain evidence="6">FB-5</strain>
    </source>
</reference>
<dbReference type="Gene3D" id="1.10.10.10">
    <property type="entry name" value="Winged helix-like DNA-binding domain superfamily/Winged helix DNA-binding domain"/>
    <property type="match status" value="1"/>
</dbReference>
<dbReference type="PANTHER" id="PTHR16305:SF28">
    <property type="entry name" value="GUANYLATE CYCLASE DOMAIN-CONTAINING PROTEIN"/>
    <property type="match status" value="1"/>
</dbReference>
<dbReference type="InterPro" id="IPR036388">
    <property type="entry name" value="WH-like_DNA-bd_sf"/>
</dbReference>
<dbReference type="PANTHER" id="PTHR16305">
    <property type="entry name" value="TESTICULAR SOLUBLE ADENYLYL CYCLASE"/>
    <property type="match status" value="1"/>
</dbReference>
<evidence type="ECO:0000256" key="1">
    <source>
        <dbReference type="ARBA" id="ARBA00022741"/>
    </source>
</evidence>
<dbReference type="Gene3D" id="3.40.50.300">
    <property type="entry name" value="P-loop containing nucleotide triphosphate hydrolases"/>
    <property type="match status" value="1"/>
</dbReference>
<evidence type="ECO:0000256" key="2">
    <source>
        <dbReference type="ARBA" id="ARBA00022840"/>
    </source>
</evidence>
<evidence type="ECO:0000259" key="4">
    <source>
        <dbReference type="Pfam" id="PF03704"/>
    </source>
</evidence>
<evidence type="ECO:0000256" key="3">
    <source>
        <dbReference type="SAM" id="MobiDB-lite"/>
    </source>
</evidence>
<gene>
    <name evidence="6" type="ORF">CATMQ487_24950</name>
</gene>
<organism evidence="6 7">
    <name type="scientific">Sphaerotilus microaerophilus</name>
    <dbReference type="NCBI Taxonomy" id="2914710"/>
    <lineage>
        <taxon>Bacteria</taxon>
        <taxon>Pseudomonadati</taxon>
        <taxon>Pseudomonadota</taxon>
        <taxon>Betaproteobacteria</taxon>
        <taxon>Burkholderiales</taxon>
        <taxon>Sphaerotilaceae</taxon>
        <taxon>Sphaerotilus</taxon>
    </lineage>
</organism>
<evidence type="ECO:0000313" key="7">
    <source>
        <dbReference type="Proteomes" id="UP001057498"/>
    </source>
</evidence>
<evidence type="ECO:0008006" key="8">
    <source>
        <dbReference type="Google" id="ProtNLM"/>
    </source>
</evidence>
<dbReference type="EMBL" id="AP025730">
    <property type="protein sequence ID" value="BDI05525.1"/>
    <property type="molecule type" value="Genomic_DNA"/>
</dbReference>
<dbReference type="InterPro" id="IPR005158">
    <property type="entry name" value="BTAD"/>
</dbReference>
<dbReference type="SUPFAM" id="SSF48452">
    <property type="entry name" value="TPR-like"/>
    <property type="match status" value="2"/>
</dbReference>
<keyword evidence="7" id="KW-1185">Reference proteome</keyword>
<dbReference type="Pfam" id="PF03704">
    <property type="entry name" value="BTAD"/>
    <property type="match status" value="1"/>
</dbReference>
<dbReference type="InterPro" id="IPR027417">
    <property type="entry name" value="P-loop_NTPase"/>
</dbReference>
<dbReference type="Proteomes" id="UP001057498">
    <property type="component" value="Chromosome"/>
</dbReference>
<sequence length="1230" mass="132444">MSESVGIQNDEDDAQARSPVTIHLLGTPHIEGPGGRSALGDLDALLLWQLAVGAHQSSGQLAQLLWPQHRPAAAGNSLRQRVFRLRRRGVELVGHGGGFHLHPGTSVDLLALQPWLDWAPTRWAETELLLGVHAPGTELTTLLDDGRRQWASQRCERTLALARDLAAQGRFHDALAWLQPLHQVEPGREAVCRALMQVWLHLGDRAAAMAAFEATERHCLQHGRAPLETLTLQTFKDLLDGPTNPDPGPAKAGSPPETQPAESMTPTGDTAAVAAPRRRLPAALLRPPRLIEREAPAAAVRQAWQDGRMAVLLGEAGMGKSRLMQDLGAWAQGQDRLVWRKACRDEAAQPYGVLAWLLGQALDNLAPEAAPSRDAPSAADLLAEADVQALGPLLPERFARHGIAWSALTGPGADPLLRRAAHRVLERALGGRSRRVLVVLDDLQRADAASLEWLRNARAGRDSDSIACIDWLLAARPAEGSAQLAILPEGDWVAIELQPLSATGLAALLDDLRWPSPTDAAHLRSMVGGNPFQVLDTLRHVWPSHAAAVDLRLGLATELAQRVSLRLSAISTEARQLAELAAVAGRFWEPGLAAAVLQRPVLALTDAWQELEDEQIFVLLQDGEPSGHALPLPEGATHRPGHREAVAPTPGIAHDLLREVLLASLPTARSVALHGLLARHLEDRPGVPAAELGRLWQAALHWKEAALAWSRASEGAAQLGRPVEQLADARSALAAWERVDDASAGFDLWYHSSDAMTIVEGIDGLQALALQLQAWADTPSRRARAAAMLAFCRLNQARLDEALAIVEQCLEGPLDAAQAIDAESRIDLLRLRAQCQMMQGRTDLARHTLEDMAALVATHATPVQALQHLGALSSLYNLERQVSRSIETLERARQLARQLRNPAEEVVHQQNLAVSLGQAGRLREALAAADEACRMHAQLGTLMGLHGPISRLNRAQIELQFGRFEPALPALETALAAIPAVVSVWHVAAAHRLALAWIWLGQHGRAHALLQEELPAALPPASRSLRHQLRARLARDQDGRLGALGPQERRHLAAARAVWDGVDPNLIPPEHRLRMARGLAAEQALAVAAQVAQQAAAQGAFGIEAAASVLCVQALADSGQGRAAADLAWAVLQRLSDGLCVEWLPSEMIWICVRSLTDAGEIAQAADALEQARAWLSNAEEHTPPAWRTSLRGANPWHRAILLRDGQGRATAVAPTSSPLGVAGTTPGLD</sequence>
<dbReference type="InterPro" id="IPR011990">
    <property type="entry name" value="TPR-like_helical_dom_sf"/>
</dbReference>
<dbReference type="SUPFAM" id="SSF52540">
    <property type="entry name" value="P-loop containing nucleoside triphosphate hydrolases"/>
    <property type="match status" value="1"/>
</dbReference>
<keyword evidence="2" id="KW-0067">ATP-binding</keyword>
<evidence type="ECO:0000259" key="5">
    <source>
        <dbReference type="Pfam" id="PF13191"/>
    </source>
</evidence>
<dbReference type="Pfam" id="PF13191">
    <property type="entry name" value="AAA_16"/>
    <property type="match status" value="1"/>
</dbReference>
<dbReference type="Gene3D" id="1.25.40.10">
    <property type="entry name" value="Tetratricopeptide repeat domain"/>
    <property type="match status" value="1"/>
</dbReference>
<dbReference type="InterPro" id="IPR041664">
    <property type="entry name" value="AAA_16"/>
</dbReference>
<protein>
    <recommendedName>
        <fullName evidence="8">Bacterial transcriptional activator domain-containing protein</fullName>
    </recommendedName>
</protein>
<accession>A0ABM7YMA1</accession>
<evidence type="ECO:0000313" key="6">
    <source>
        <dbReference type="EMBL" id="BDI05525.1"/>
    </source>
</evidence>
<proteinExistence type="predicted"/>
<name>A0ABM7YMA1_9BURK</name>